<comment type="similarity">
    <text evidence="2 4">Belongs to the pseudouridine synthase RluA family.</text>
</comment>
<keyword evidence="8" id="KW-1185">Reference proteome</keyword>
<organism evidence="7 8">
    <name type="scientific">Jeotgalibacillus campisalis</name>
    <dbReference type="NCBI Taxonomy" id="220754"/>
    <lineage>
        <taxon>Bacteria</taxon>
        <taxon>Bacillati</taxon>
        <taxon>Bacillota</taxon>
        <taxon>Bacilli</taxon>
        <taxon>Bacillales</taxon>
        <taxon>Caryophanaceae</taxon>
        <taxon>Jeotgalibacillus</taxon>
    </lineage>
</organism>
<dbReference type="GO" id="GO:0140098">
    <property type="term" value="F:catalytic activity, acting on RNA"/>
    <property type="evidence" value="ECO:0007669"/>
    <property type="project" value="UniProtKB-ARBA"/>
</dbReference>
<reference evidence="7 8" key="1">
    <citation type="submission" date="2015-01" db="EMBL/GenBank/DDBJ databases">
        <title>Jeotgalibacillus campisalis genome sequencing.</title>
        <authorList>
            <person name="Goh K.M."/>
            <person name="Chan K.-G."/>
            <person name="Yaakop A.S."/>
            <person name="Ee R."/>
            <person name="Gan H.M."/>
            <person name="Chan C.S."/>
        </authorList>
    </citation>
    <scope>NUCLEOTIDE SEQUENCE [LARGE SCALE GENOMIC DNA]</scope>
    <source>
        <strain evidence="7 8">SF-57</strain>
    </source>
</reference>
<dbReference type="EC" id="5.4.99.-" evidence="4"/>
<keyword evidence="4" id="KW-0413">Isomerase</keyword>
<comment type="function">
    <text evidence="4">Responsible for synthesis of pseudouridine from uracil.</text>
</comment>
<dbReference type="SUPFAM" id="SSF55120">
    <property type="entry name" value="Pseudouridine synthase"/>
    <property type="match status" value="1"/>
</dbReference>
<sequence length="294" mass="33289">MSQSSFTITVSAQTAGKSIEEALRSEWNFGKKQIHLWRMNKAIDLNGQLTEWKAVLTQGDLVTIRFEEEPPTYLPAKMNFSVLYEDDHLLIANKPPHIDTHPNHPDASDTLVNGVVHYLQQKGENGYAQPIHRLDRDTTGTIVFAKHAAIKPLLDRALEDRLIKRVYWALVHGNVSETSGTINKPIGNDRHHNSRKRVSPGGQKAVTHFRKIQFNPNLQTSWLELELDTGRTHQIRVHLDSIGHPLVGDTLYGGKQTPLHQFQALHAVKISFVHPLTSETIFVEAPDPNKRPRF</sequence>
<comment type="caution">
    <text evidence="7">The sequence shown here is derived from an EMBL/GenBank/DDBJ whole genome shotgun (WGS) entry which is preliminary data.</text>
</comment>
<feature type="region of interest" description="Disordered" evidence="5">
    <location>
        <begin position="181"/>
        <end position="202"/>
    </location>
</feature>
<dbReference type="PANTHER" id="PTHR21600:SF71">
    <property type="entry name" value="PSEUDOURIDINE SYNTHASE"/>
    <property type="match status" value="1"/>
</dbReference>
<dbReference type="PATRIC" id="fig|220754.4.peg.2536"/>
<dbReference type="RefSeq" id="WP_232304280.1">
    <property type="nucleotide sequence ID" value="NZ_JXRR01000016.1"/>
</dbReference>
<evidence type="ECO:0000256" key="3">
    <source>
        <dbReference type="PIRSR" id="PIRSR606225-1"/>
    </source>
</evidence>
<protein>
    <recommendedName>
        <fullName evidence="4">Pseudouridine synthase</fullName>
        <ecNumber evidence="4">5.4.99.-</ecNumber>
    </recommendedName>
</protein>
<comment type="catalytic activity">
    <reaction evidence="1 4">
        <text>a uridine in RNA = a pseudouridine in RNA</text>
        <dbReference type="Rhea" id="RHEA:48348"/>
        <dbReference type="Rhea" id="RHEA-COMP:12068"/>
        <dbReference type="Rhea" id="RHEA-COMP:12069"/>
        <dbReference type="ChEBI" id="CHEBI:65314"/>
        <dbReference type="ChEBI" id="CHEBI:65315"/>
    </reaction>
</comment>
<dbReference type="NCBIfam" id="TIGR00005">
    <property type="entry name" value="rluA_subfam"/>
    <property type="match status" value="1"/>
</dbReference>
<dbReference type="InterPro" id="IPR020103">
    <property type="entry name" value="PsdUridine_synth_cat_dom_sf"/>
</dbReference>
<dbReference type="InterPro" id="IPR050188">
    <property type="entry name" value="RluA_PseudoU_synthase"/>
</dbReference>
<evidence type="ECO:0000256" key="5">
    <source>
        <dbReference type="SAM" id="MobiDB-lite"/>
    </source>
</evidence>
<proteinExistence type="inferred from homology"/>
<dbReference type="Gene3D" id="3.30.2350.10">
    <property type="entry name" value="Pseudouridine synthase"/>
    <property type="match status" value="1"/>
</dbReference>
<evidence type="ECO:0000256" key="2">
    <source>
        <dbReference type="ARBA" id="ARBA00010876"/>
    </source>
</evidence>
<feature type="domain" description="Pseudouridine synthase RsuA/RluA-like" evidence="6">
    <location>
        <begin position="88"/>
        <end position="240"/>
    </location>
</feature>
<dbReference type="GO" id="GO:0009982">
    <property type="term" value="F:pseudouridine synthase activity"/>
    <property type="evidence" value="ECO:0007669"/>
    <property type="project" value="InterPro"/>
</dbReference>
<dbReference type="GO" id="GO:0000455">
    <property type="term" value="P:enzyme-directed rRNA pseudouridine synthesis"/>
    <property type="evidence" value="ECO:0007669"/>
    <property type="project" value="TreeGrafter"/>
</dbReference>
<dbReference type="AlphaFoldDB" id="A0A0C2RYE2"/>
<accession>A0A0C2RYE2</accession>
<dbReference type="Pfam" id="PF00849">
    <property type="entry name" value="PseudoU_synth_2"/>
    <property type="match status" value="1"/>
</dbReference>
<evidence type="ECO:0000313" key="8">
    <source>
        <dbReference type="Proteomes" id="UP000031972"/>
    </source>
</evidence>
<evidence type="ECO:0000256" key="4">
    <source>
        <dbReference type="RuleBase" id="RU362028"/>
    </source>
</evidence>
<dbReference type="InterPro" id="IPR006145">
    <property type="entry name" value="PsdUridine_synth_RsuA/RluA"/>
</dbReference>
<dbReference type="EMBL" id="JXRR01000016">
    <property type="protein sequence ID" value="KIL46824.1"/>
    <property type="molecule type" value="Genomic_DNA"/>
</dbReference>
<dbReference type="InterPro" id="IPR006225">
    <property type="entry name" value="PsdUridine_synth_RluC/D"/>
</dbReference>
<dbReference type="GO" id="GO:0003723">
    <property type="term" value="F:RNA binding"/>
    <property type="evidence" value="ECO:0007669"/>
    <property type="project" value="InterPro"/>
</dbReference>
<dbReference type="CDD" id="cd02869">
    <property type="entry name" value="PseudoU_synth_RluA_like"/>
    <property type="match status" value="1"/>
</dbReference>
<gene>
    <name evidence="7" type="ORF">KR50_25210</name>
</gene>
<evidence type="ECO:0000256" key="1">
    <source>
        <dbReference type="ARBA" id="ARBA00000073"/>
    </source>
</evidence>
<evidence type="ECO:0000259" key="6">
    <source>
        <dbReference type="Pfam" id="PF00849"/>
    </source>
</evidence>
<name>A0A0C2RYE2_9BACL</name>
<dbReference type="PANTHER" id="PTHR21600">
    <property type="entry name" value="MITOCHONDRIAL RNA PSEUDOURIDINE SYNTHASE"/>
    <property type="match status" value="1"/>
</dbReference>
<dbReference type="Proteomes" id="UP000031972">
    <property type="component" value="Unassembled WGS sequence"/>
</dbReference>
<evidence type="ECO:0000313" key="7">
    <source>
        <dbReference type="EMBL" id="KIL46824.1"/>
    </source>
</evidence>
<feature type="active site" evidence="3">
    <location>
        <position position="135"/>
    </location>
</feature>